<comment type="similarity">
    <text evidence="4">Belongs to the PriB family.</text>
</comment>
<dbReference type="SUPFAM" id="SSF50249">
    <property type="entry name" value="Nucleic acid-binding proteins"/>
    <property type="match status" value="1"/>
</dbReference>
<evidence type="ECO:0000256" key="2">
    <source>
        <dbReference type="ARBA" id="ARBA00022705"/>
    </source>
</evidence>
<dbReference type="GO" id="GO:1990077">
    <property type="term" value="C:primosome complex"/>
    <property type="evidence" value="ECO:0007669"/>
    <property type="project" value="UniProtKB-UniRule"/>
</dbReference>
<evidence type="ECO:0000256" key="3">
    <source>
        <dbReference type="ARBA" id="ARBA00023125"/>
    </source>
</evidence>
<dbReference type="Proteomes" id="UP000005019">
    <property type="component" value="Unassembled WGS sequence"/>
</dbReference>
<organism evidence="5 6">
    <name type="scientific">Methyloversatilis universalis (strain ATCC BAA-1314 / DSM 25237 / JCM 13912 / CCUG 52030 / FAM5)</name>
    <dbReference type="NCBI Taxonomy" id="1000565"/>
    <lineage>
        <taxon>Bacteria</taxon>
        <taxon>Pseudomonadati</taxon>
        <taxon>Pseudomonadota</taxon>
        <taxon>Betaproteobacteria</taxon>
        <taxon>Nitrosomonadales</taxon>
        <taxon>Sterolibacteriaceae</taxon>
        <taxon>Methyloversatilis</taxon>
    </lineage>
</organism>
<dbReference type="HAMAP" id="MF_00720">
    <property type="entry name" value="PriB"/>
    <property type="match status" value="1"/>
</dbReference>
<dbReference type="InterPro" id="IPR000424">
    <property type="entry name" value="Primosome_PriB/ssb"/>
</dbReference>
<proteinExistence type="inferred from homology"/>
<reference evidence="5 6" key="1">
    <citation type="journal article" date="2011" name="J. Bacteriol.">
        <title>Genome sequence of Methyloversatilis universalis FAM5T, a methylotrophic representative of the order Rhodocyclales.</title>
        <authorList>
            <person name="Kittichotirat W."/>
            <person name="Good N.M."/>
            <person name="Hall R."/>
            <person name="Bringel F."/>
            <person name="Lajus A."/>
            <person name="Medigue C."/>
            <person name="Smalley N.E."/>
            <person name="Beck D."/>
            <person name="Bumgarner R."/>
            <person name="Vuilleumier S."/>
            <person name="Kalyuzhnaya M.G."/>
        </authorList>
    </citation>
    <scope>NUCLEOTIDE SEQUENCE [LARGE SCALE GENOMIC DNA]</scope>
    <source>
        <strain evidence="6">ATCC BAA-1314 / JCM 13912 / FAM5</strain>
    </source>
</reference>
<evidence type="ECO:0000313" key="6">
    <source>
        <dbReference type="Proteomes" id="UP000005019"/>
    </source>
</evidence>
<keyword evidence="1 4" id="KW-0639">Primosome</keyword>
<dbReference type="RefSeq" id="WP_008058993.1">
    <property type="nucleotide sequence ID" value="NZ_AFHG01000030.1"/>
</dbReference>
<dbReference type="InterPro" id="IPR012340">
    <property type="entry name" value="NA-bd_OB-fold"/>
</dbReference>
<accession>F5R8W9</accession>
<dbReference type="GO" id="GO:0003697">
    <property type="term" value="F:single-stranded DNA binding"/>
    <property type="evidence" value="ECO:0007669"/>
    <property type="project" value="UniProtKB-UniRule"/>
</dbReference>
<dbReference type="EMBL" id="AFHG01000030">
    <property type="protein sequence ID" value="EGK72936.1"/>
    <property type="molecule type" value="Genomic_DNA"/>
</dbReference>
<dbReference type="eggNOG" id="COG2965">
    <property type="taxonomic scope" value="Bacteria"/>
</dbReference>
<dbReference type="InterPro" id="IPR023646">
    <property type="entry name" value="Prisomal_replication_PriB"/>
</dbReference>
<dbReference type="STRING" id="1000565.METUNv1_00771"/>
<dbReference type="GO" id="GO:0006269">
    <property type="term" value="P:DNA replication, synthesis of primer"/>
    <property type="evidence" value="ECO:0007669"/>
    <property type="project" value="UniProtKB-KW"/>
</dbReference>
<comment type="caution">
    <text evidence="5">The sequence shown here is derived from an EMBL/GenBank/DDBJ whole genome shotgun (WGS) entry which is preliminary data.</text>
</comment>
<dbReference type="PIRSF" id="PIRSF003135">
    <property type="entry name" value="Primosomal_n"/>
    <property type="match status" value="1"/>
</dbReference>
<dbReference type="Gene3D" id="2.40.50.140">
    <property type="entry name" value="Nucleic acid-binding proteins"/>
    <property type="match status" value="1"/>
</dbReference>
<keyword evidence="6" id="KW-1185">Reference proteome</keyword>
<sequence length="111" mass="11788">MTEGQGATSPATNSFALSATLIERDALRQTPAGVPLLRGCLEHFSQQIENGAPREVRFETDFVLLGDLARLLAQAPLGTSLIAQGFMAARSAKSRQGVMHITSIEFVTSGS</sequence>
<evidence type="ECO:0000256" key="1">
    <source>
        <dbReference type="ARBA" id="ARBA00022515"/>
    </source>
</evidence>
<keyword evidence="3 4" id="KW-0238">DNA-binding</keyword>
<keyword evidence="2 4" id="KW-0235">DNA replication</keyword>
<evidence type="ECO:0000313" key="5">
    <source>
        <dbReference type="EMBL" id="EGK72936.1"/>
    </source>
</evidence>
<comment type="function">
    <text evidence="4">Involved in the restart of stalled replication forks, which reloads the replicative helicase on sites other than the origin of replication; the PriA-PriB pathway is the major replication restart pathway. During primosome assembly it facilitates complex formation between PriA and DnaT on DNA; stabilizes PriA on DNA. Stimulates the DNA unwinding activity of PriA helicase.</text>
</comment>
<dbReference type="PROSITE" id="PS50935">
    <property type="entry name" value="SSB"/>
    <property type="match status" value="1"/>
</dbReference>
<comment type="subunit">
    <text evidence="4">Homodimer. Interacts with PriA and DnaT. Component of the replication restart primosome. Primosome assembly occurs via a 'hand-off' mechanism. PriA binds to replication forks, subsequently PriB then DnaT bind; DnaT then displaces ssDNA to generate the helicase loading substrate.</text>
</comment>
<protein>
    <recommendedName>
        <fullName evidence="4">Replication restart protein PriB</fullName>
    </recommendedName>
</protein>
<dbReference type="Pfam" id="PF22657">
    <property type="entry name" value="SSB_1"/>
    <property type="match status" value="1"/>
</dbReference>
<gene>
    <name evidence="4" type="primary">priB</name>
    <name evidence="5" type="ORF">METUNv1_00771</name>
</gene>
<name>F5R8W9_METUF</name>
<evidence type="ECO:0000256" key="4">
    <source>
        <dbReference type="HAMAP-Rule" id="MF_00720"/>
    </source>
</evidence>
<dbReference type="NCBIfam" id="TIGR04418">
    <property type="entry name" value="PriB_gamma"/>
    <property type="match status" value="1"/>
</dbReference>
<dbReference type="AlphaFoldDB" id="F5R8W9"/>
<dbReference type="OrthoDB" id="9180733at2"/>